<feature type="binding site" evidence="9">
    <location>
        <position position="106"/>
    </location>
    <ligand>
        <name>ATP</name>
        <dbReference type="ChEBI" id="CHEBI:30616"/>
    </ligand>
</feature>
<dbReference type="InterPro" id="IPR017441">
    <property type="entry name" value="Protein_kinase_ATP_BS"/>
</dbReference>
<reference evidence="13" key="3">
    <citation type="journal article" date="2018" name="Mol. Plant Microbe Interact.">
        <title>Genome sequence resources for the wheat stripe rust pathogen (Puccinia striiformis f. sp. tritici) and the barley stripe rust pathogen (Puccinia striiformis f. sp. hordei).</title>
        <authorList>
            <person name="Xia C."/>
            <person name="Wang M."/>
            <person name="Yin C."/>
            <person name="Cornejo O.E."/>
            <person name="Hulbert S.H."/>
            <person name="Chen X."/>
        </authorList>
    </citation>
    <scope>NUCLEOTIDE SEQUENCE [LARGE SCALE GENOMIC DNA]</scope>
    <source>
        <strain evidence="13">93TX-2</strain>
    </source>
</reference>
<evidence type="ECO:0000256" key="9">
    <source>
        <dbReference type="PROSITE-ProRule" id="PRU10141"/>
    </source>
</evidence>
<keyword evidence="6 9" id="KW-0067">ATP-binding</keyword>
<keyword evidence="5" id="KW-0418">Kinase</keyword>
<dbReference type="Gene3D" id="3.30.200.20">
    <property type="entry name" value="Phosphorylase Kinase, domain 1"/>
    <property type="match status" value="1"/>
</dbReference>
<dbReference type="PROSITE" id="PS00107">
    <property type="entry name" value="PROTEIN_KINASE_ATP"/>
    <property type="match status" value="1"/>
</dbReference>
<comment type="catalytic activity">
    <reaction evidence="7">
        <text>L-threonyl-[protein] + ATP = O-phospho-L-threonyl-[protein] + ADP + H(+)</text>
        <dbReference type="Rhea" id="RHEA:46608"/>
        <dbReference type="Rhea" id="RHEA-COMP:11060"/>
        <dbReference type="Rhea" id="RHEA-COMP:11605"/>
        <dbReference type="ChEBI" id="CHEBI:15378"/>
        <dbReference type="ChEBI" id="CHEBI:30013"/>
        <dbReference type="ChEBI" id="CHEBI:30616"/>
        <dbReference type="ChEBI" id="CHEBI:61977"/>
        <dbReference type="ChEBI" id="CHEBI:456216"/>
        <dbReference type="EC" id="2.7.11.1"/>
    </reaction>
</comment>
<gene>
    <name evidence="12" type="ORF">PSHT_05772</name>
</gene>
<evidence type="ECO:0000313" key="13">
    <source>
        <dbReference type="Proteomes" id="UP000238274"/>
    </source>
</evidence>
<dbReference type="InterPro" id="IPR011009">
    <property type="entry name" value="Kinase-like_dom_sf"/>
</dbReference>
<reference evidence="12 13" key="1">
    <citation type="submission" date="2017-12" db="EMBL/GenBank/DDBJ databases">
        <title>Gene loss provides genomic basis for host adaptation in cereal stripe rust fungi.</title>
        <authorList>
            <person name="Xia C."/>
        </authorList>
    </citation>
    <scope>NUCLEOTIDE SEQUENCE [LARGE SCALE GENOMIC DNA]</scope>
    <source>
        <strain evidence="12 13">93TX-2</strain>
    </source>
</reference>
<protein>
    <recommendedName>
        <fullName evidence="1">non-specific serine/threonine protein kinase</fullName>
        <ecNumber evidence="1">2.7.11.1</ecNumber>
    </recommendedName>
</protein>
<dbReference type="OrthoDB" id="74764at2759"/>
<evidence type="ECO:0000256" key="1">
    <source>
        <dbReference type="ARBA" id="ARBA00012513"/>
    </source>
</evidence>
<dbReference type="EC" id="2.7.11.1" evidence="1"/>
<dbReference type="InterPro" id="IPR000719">
    <property type="entry name" value="Prot_kinase_dom"/>
</dbReference>
<proteinExistence type="predicted"/>
<dbReference type="Proteomes" id="UP000238274">
    <property type="component" value="Unassembled WGS sequence"/>
</dbReference>
<sequence length="194" mass="21434">MASPSPIKTPGGPLTATTAPPGDQPIPWIPADQPLFIAPSESSYPTESSVDGFNEDIEHLRSITPIPYPAHPNLSQYQLSKILGQGSFGTVYLARRRYDQHPCAMKVMSKADCSINMDSSLVNEARILASLENPFIVKLEAAFQNHTHLFIGLQIATNGNFTDYLEAYAPMSTPMHCSTFHKLSWHLTIFMRMA</sequence>
<evidence type="ECO:0000256" key="10">
    <source>
        <dbReference type="SAM" id="MobiDB-lite"/>
    </source>
</evidence>
<dbReference type="GO" id="GO:0005524">
    <property type="term" value="F:ATP binding"/>
    <property type="evidence" value="ECO:0007669"/>
    <property type="project" value="UniProtKB-UniRule"/>
</dbReference>
<feature type="region of interest" description="Disordered" evidence="10">
    <location>
        <begin position="1"/>
        <end position="28"/>
    </location>
</feature>
<dbReference type="Pfam" id="PF00069">
    <property type="entry name" value="Pkinase"/>
    <property type="match status" value="1"/>
</dbReference>
<keyword evidence="13" id="KW-1185">Reference proteome</keyword>
<evidence type="ECO:0000256" key="8">
    <source>
        <dbReference type="ARBA" id="ARBA00048679"/>
    </source>
</evidence>
<dbReference type="PANTHER" id="PTHR24356">
    <property type="entry name" value="SERINE/THREONINE-PROTEIN KINASE"/>
    <property type="match status" value="1"/>
</dbReference>
<evidence type="ECO:0000256" key="5">
    <source>
        <dbReference type="ARBA" id="ARBA00022777"/>
    </source>
</evidence>
<feature type="compositionally biased region" description="Low complexity" evidence="10">
    <location>
        <begin position="9"/>
        <end position="21"/>
    </location>
</feature>
<dbReference type="PANTHER" id="PTHR24356:SF425">
    <property type="entry name" value="NON-SPECIFIC SERINE_THREONINE PROTEIN KINASE"/>
    <property type="match status" value="1"/>
</dbReference>
<organism evidence="12 13">
    <name type="scientific">Puccinia striiformis</name>
    <dbReference type="NCBI Taxonomy" id="27350"/>
    <lineage>
        <taxon>Eukaryota</taxon>
        <taxon>Fungi</taxon>
        <taxon>Dikarya</taxon>
        <taxon>Basidiomycota</taxon>
        <taxon>Pucciniomycotina</taxon>
        <taxon>Pucciniomycetes</taxon>
        <taxon>Pucciniales</taxon>
        <taxon>Pucciniaceae</taxon>
        <taxon>Puccinia</taxon>
    </lineage>
</organism>
<dbReference type="InterPro" id="IPR050236">
    <property type="entry name" value="Ser_Thr_kinase_AGC"/>
</dbReference>
<evidence type="ECO:0000256" key="4">
    <source>
        <dbReference type="ARBA" id="ARBA00022741"/>
    </source>
</evidence>
<dbReference type="EMBL" id="PKSM01000065">
    <property type="protein sequence ID" value="POW18454.1"/>
    <property type="molecule type" value="Genomic_DNA"/>
</dbReference>
<comment type="catalytic activity">
    <reaction evidence="8">
        <text>L-seryl-[protein] + ATP = O-phospho-L-seryl-[protein] + ADP + H(+)</text>
        <dbReference type="Rhea" id="RHEA:17989"/>
        <dbReference type="Rhea" id="RHEA-COMP:9863"/>
        <dbReference type="Rhea" id="RHEA-COMP:11604"/>
        <dbReference type="ChEBI" id="CHEBI:15378"/>
        <dbReference type="ChEBI" id="CHEBI:29999"/>
        <dbReference type="ChEBI" id="CHEBI:30616"/>
        <dbReference type="ChEBI" id="CHEBI:83421"/>
        <dbReference type="ChEBI" id="CHEBI:456216"/>
        <dbReference type="EC" id="2.7.11.1"/>
    </reaction>
</comment>
<dbReference type="PROSITE" id="PS50011">
    <property type="entry name" value="PROTEIN_KINASE_DOM"/>
    <property type="match status" value="1"/>
</dbReference>
<evidence type="ECO:0000256" key="3">
    <source>
        <dbReference type="ARBA" id="ARBA00022679"/>
    </source>
</evidence>
<dbReference type="VEuPathDB" id="FungiDB:PSHT_05772"/>
<keyword evidence="2" id="KW-0723">Serine/threonine-protein kinase</keyword>
<evidence type="ECO:0000256" key="2">
    <source>
        <dbReference type="ARBA" id="ARBA00022527"/>
    </source>
</evidence>
<evidence type="ECO:0000256" key="7">
    <source>
        <dbReference type="ARBA" id="ARBA00047899"/>
    </source>
</evidence>
<keyword evidence="3" id="KW-0808">Transferase</keyword>
<keyword evidence="4 9" id="KW-0547">Nucleotide-binding</keyword>
<reference evidence="13" key="2">
    <citation type="journal article" date="2018" name="BMC Genomics">
        <title>Genomic insights into host adaptation between the wheat stripe rust pathogen (Puccinia striiformis f. sp. tritici) and the barley stripe rust pathogen (Puccinia striiformis f. sp. hordei).</title>
        <authorList>
            <person name="Xia C."/>
            <person name="Wang M."/>
            <person name="Yin C."/>
            <person name="Cornejo O.E."/>
            <person name="Hulbert S.H."/>
            <person name="Chen X."/>
        </authorList>
    </citation>
    <scope>NUCLEOTIDE SEQUENCE [LARGE SCALE GENOMIC DNA]</scope>
    <source>
        <strain evidence="13">93TX-2</strain>
    </source>
</reference>
<feature type="domain" description="Protein kinase" evidence="11">
    <location>
        <begin position="77"/>
        <end position="194"/>
    </location>
</feature>
<dbReference type="AlphaFoldDB" id="A0A2S4W9J2"/>
<dbReference type="VEuPathDB" id="FungiDB:PSTT_00212"/>
<accession>A0A2S4W9J2</accession>
<evidence type="ECO:0000313" key="12">
    <source>
        <dbReference type="EMBL" id="POW18454.1"/>
    </source>
</evidence>
<dbReference type="GO" id="GO:0004674">
    <property type="term" value="F:protein serine/threonine kinase activity"/>
    <property type="evidence" value="ECO:0007669"/>
    <property type="project" value="UniProtKB-KW"/>
</dbReference>
<comment type="caution">
    <text evidence="12">The sequence shown here is derived from an EMBL/GenBank/DDBJ whole genome shotgun (WGS) entry which is preliminary data.</text>
</comment>
<dbReference type="GO" id="GO:0035556">
    <property type="term" value="P:intracellular signal transduction"/>
    <property type="evidence" value="ECO:0007669"/>
    <property type="project" value="TreeGrafter"/>
</dbReference>
<evidence type="ECO:0000256" key="6">
    <source>
        <dbReference type="ARBA" id="ARBA00022840"/>
    </source>
</evidence>
<name>A0A2S4W9J2_9BASI</name>
<dbReference type="SUPFAM" id="SSF56112">
    <property type="entry name" value="Protein kinase-like (PK-like)"/>
    <property type="match status" value="1"/>
</dbReference>
<evidence type="ECO:0000259" key="11">
    <source>
        <dbReference type="PROSITE" id="PS50011"/>
    </source>
</evidence>